<sequence>MKNNYKLLYSIATRYYHTNNLEAAKILYEELVSNNIIPEFEFDVDLWNEIGAKHGAWMFFKDSMWDKCDAEEKELIQVLSRLYVRFMKYEE</sequence>
<dbReference type="RefSeq" id="WP_117515516.1">
    <property type="nucleotide sequence ID" value="NZ_CP081920.1"/>
</dbReference>
<evidence type="ECO:0000313" key="3">
    <source>
        <dbReference type="Proteomes" id="UP000284205"/>
    </source>
</evidence>
<evidence type="ECO:0000313" key="1">
    <source>
        <dbReference type="EMBL" id="RGR63985.1"/>
    </source>
</evidence>
<dbReference type="EMBL" id="QSCS01000034">
    <property type="protein sequence ID" value="RGY22919.1"/>
    <property type="molecule type" value="Genomic_DNA"/>
</dbReference>
<evidence type="ECO:0000313" key="2">
    <source>
        <dbReference type="EMBL" id="RGY22919.1"/>
    </source>
</evidence>
<name>A0A413IWJ9_9BACE</name>
<dbReference type="Proteomes" id="UP000284431">
    <property type="component" value="Unassembled WGS sequence"/>
</dbReference>
<evidence type="ECO:0000313" key="4">
    <source>
        <dbReference type="Proteomes" id="UP000284431"/>
    </source>
</evidence>
<reference evidence="3 4" key="1">
    <citation type="submission" date="2018-08" db="EMBL/GenBank/DDBJ databases">
        <title>A genome reference for cultivated species of the human gut microbiota.</title>
        <authorList>
            <person name="Zou Y."/>
            <person name="Xue W."/>
            <person name="Luo G."/>
        </authorList>
    </citation>
    <scope>NUCLEOTIDE SEQUENCE [LARGE SCALE GENOMIC DNA]</scope>
    <source>
        <strain evidence="1 3">AF24-29LB</strain>
        <strain evidence="2 4">OF02-6LB</strain>
    </source>
</reference>
<dbReference type="Proteomes" id="UP000284205">
    <property type="component" value="Unassembled WGS sequence"/>
</dbReference>
<organism evidence="2 4">
    <name type="scientific">Bacteroides caccae</name>
    <dbReference type="NCBI Taxonomy" id="47678"/>
    <lineage>
        <taxon>Bacteria</taxon>
        <taxon>Pseudomonadati</taxon>
        <taxon>Bacteroidota</taxon>
        <taxon>Bacteroidia</taxon>
        <taxon>Bacteroidales</taxon>
        <taxon>Bacteroidaceae</taxon>
        <taxon>Bacteroides</taxon>
    </lineage>
</organism>
<comment type="caution">
    <text evidence="2">The sequence shown here is derived from an EMBL/GenBank/DDBJ whole genome shotgun (WGS) entry which is preliminary data.</text>
</comment>
<dbReference type="EMBL" id="QRUO01000064">
    <property type="protein sequence ID" value="RGR63985.1"/>
    <property type="molecule type" value="Genomic_DNA"/>
</dbReference>
<gene>
    <name evidence="1" type="ORF">DWY26_23195</name>
    <name evidence="2" type="ORF">DXA49_18285</name>
</gene>
<dbReference type="AlphaFoldDB" id="A0A413IWJ9"/>
<protein>
    <submittedName>
        <fullName evidence="2">Uncharacterized protein</fullName>
    </submittedName>
</protein>
<accession>A0A413IWJ9</accession>
<proteinExistence type="predicted"/>